<feature type="region of interest" description="Disordered" evidence="24">
    <location>
        <begin position="1"/>
        <end position="36"/>
    </location>
</feature>
<evidence type="ECO:0000313" key="27">
    <source>
        <dbReference type="EMBL" id="APT91056.1"/>
    </source>
</evidence>
<accession>A0A1L7CYT6</accession>
<dbReference type="EC" id="2.7.1.49" evidence="8"/>
<keyword evidence="16" id="KW-0511">Multifunctional enzyme</keyword>
<dbReference type="Pfam" id="PF08543">
    <property type="entry name" value="Phos_pyr_kin"/>
    <property type="match status" value="1"/>
</dbReference>
<sequence>MPDDARGAAPASPTADISAPAPGRVAGRPPRVLSIAGTDPTGGAGVHADLKAFAACGAYGMAAVTVLVAQNTVGVRDLHVPPAAFLRAQLDAVSDDVAVDAVKLGMLYSAELIGVVSDWLAEVDPPVVVLDPVMVATSGDRLLDAAAERALAGLLDRVHLVTPNVPELAVLAGAEPAGDSAGLLEQARAVAARHDVAVLAKGGHLPGAEVLDALVSPDGSVAEFTAARVDTTCTHGTGCSLSAAIAALWPRTGDPAAAVRRAKRWLTESLTHADELAVGRGHGPVHHFAGMWARGLEPTRPLDLMDSWWAGIAGIREAIDELPFLHGLAAGDLAAEDFGWYLAQDALYLNGYARALAATAAKAPTQAEQMFWARSAHDAIAVEMDLHRSFIGEAAGAAAPEPSAVTRAYVDHLLAAAVHGTYGEAVAAVLPCFWLYQDTGSRLVDRAHEGHPYREWLETYADEEFADATREAIRICAEAAAAATPAERAAMETAFRLSSRHELEFFAEPVRRHDRG</sequence>
<evidence type="ECO:0000256" key="1">
    <source>
        <dbReference type="ARBA" id="ARBA00000151"/>
    </source>
</evidence>
<dbReference type="PANTHER" id="PTHR20858:SF17">
    <property type="entry name" value="HYDROXYMETHYLPYRIMIDINE_PHOSPHOMETHYLPYRIMIDINE KINASE THI20-RELATED"/>
    <property type="match status" value="1"/>
</dbReference>
<proteinExistence type="inferred from homology"/>
<gene>
    <name evidence="27" type="ORF">CSPHI_08500</name>
</gene>
<evidence type="ECO:0000256" key="7">
    <source>
        <dbReference type="ARBA" id="ARBA00005165"/>
    </source>
</evidence>
<comment type="similarity">
    <text evidence="20">In the N-terminal section; belongs to the thiamine-phosphate synthase family.</text>
</comment>
<dbReference type="CDD" id="cd01169">
    <property type="entry name" value="HMPP_kinase"/>
    <property type="match status" value="1"/>
</dbReference>
<keyword evidence="28" id="KW-1185">Reference proteome</keyword>
<evidence type="ECO:0000259" key="26">
    <source>
        <dbReference type="Pfam" id="PF08543"/>
    </source>
</evidence>
<comment type="cofactor">
    <cofactor evidence="3">
        <name>Mg(2+)</name>
        <dbReference type="ChEBI" id="CHEBI:18420"/>
    </cofactor>
</comment>
<comment type="function">
    <text evidence="5">Catalyzes the phosphorylation of hydroxymethylpyrimidine phosphate (HMP-P) to HMP-PP, and of HMP to HMP-P.</text>
</comment>
<comment type="similarity">
    <text evidence="22">In the C-terminal section; belongs to the thiaminase-2 family.</text>
</comment>
<evidence type="ECO:0000256" key="12">
    <source>
        <dbReference type="ARBA" id="ARBA00022741"/>
    </source>
</evidence>
<keyword evidence="11" id="KW-0808">Transferase</keyword>
<comment type="catalytic activity">
    <reaction evidence="2">
        <text>4-amino-2-methyl-5-(phosphooxymethyl)pyrimidine + ATP = 4-amino-2-methyl-5-(diphosphooxymethyl)pyrimidine + ADP</text>
        <dbReference type="Rhea" id="RHEA:19893"/>
        <dbReference type="ChEBI" id="CHEBI:30616"/>
        <dbReference type="ChEBI" id="CHEBI:57841"/>
        <dbReference type="ChEBI" id="CHEBI:58354"/>
        <dbReference type="ChEBI" id="CHEBI:456216"/>
        <dbReference type="EC" id="2.7.4.7"/>
    </reaction>
</comment>
<feature type="domain" description="Pyridoxamine kinase/Phosphomethylpyrimidine kinase" evidence="26">
    <location>
        <begin position="39"/>
        <end position="286"/>
    </location>
</feature>
<keyword evidence="14" id="KW-0067">ATP-binding</keyword>
<dbReference type="CDD" id="cd19365">
    <property type="entry name" value="TenA_C-like"/>
    <property type="match status" value="1"/>
</dbReference>
<dbReference type="UniPathway" id="UPA00060">
    <property type="reaction ID" value="UER00138"/>
</dbReference>
<feature type="domain" description="Thiaminase-2/PQQC" evidence="25">
    <location>
        <begin position="323"/>
        <end position="507"/>
    </location>
</feature>
<evidence type="ECO:0000256" key="3">
    <source>
        <dbReference type="ARBA" id="ARBA00001946"/>
    </source>
</evidence>
<comment type="similarity">
    <text evidence="21">In the central section; belongs to the ThiD family.</text>
</comment>
<dbReference type="KEGG" id="csph:CSPHI_08500"/>
<evidence type="ECO:0000256" key="8">
    <source>
        <dbReference type="ARBA" id="ARBA00012135"/>
    </source>
</evidence>
<comment type="catalytic activity">
    <reaction evidence="17">
        <text>4-methyl-5-(2-phosphooxyethyl)-thiazole + 4-amino-2-methyl-5-(diphosphooxymethyl)pyrimidine + H(+) = thiamine phosphate + diphosphate</text>
        <dbReference type="Rhea" id="RHEA:22328"/>
        <dbReference type="ChEBI" id="CHEBI:15378"/>
        <dbReference type="ChEBI" id="CHEBI:33019"/>
        <dbReference type="ChEBI" id="CHEBI:37575"/>
        <dbReference type="ChEBI" id="CHEBI:57841"/>
        <dbReference type="ChEBI" id="CHEBI:58296"/>
        <dbReference type="EC" id="2.5.1.3"/>
    </reaction>
</comment>
<evidence type="ECO:0000256" key="13">
    <source>
        <dbReference type="ARBA" id="ARBA00022777"/>
    </source>
</evidence>
<evidence type="ECO:0000256" key="2">
    <source>
        <dbReference type="ARBA" id="ARBA00000565"/>
    </source>
</evidence>
<evidence type="ECO:0000256" key="10">
    <source>
        <dbReference type="ARBA" id="ARBA00012963"/>
    </source>
</evidence>
<comment type="catalytic activity">
    <reaction evidence="18">
        <text>2-(2-carboxy-4-methylthiazol-5-yl)ethyl phosphate + 4-amino-2-methyl-5-(diphosphooxymethyl)pyrimidine + 2 H(+) = thiamine phosphate + CO2 + diphosphate</text>
        <dbReference type="Rhea" id="RHEA:47848"/>
        <dbReference type="ChEBI" id="CHEBI:15378"/>
        <dbReference type="ChEBI" id="CHEBI:16526"/>
        <dbReference type="ChEBI" id="CHEBI:33019"/>
        <dbReference type="ChEBI" id="CHEBI:37575"/>
        <dbReference type="ChEBI" id="CHEBI:57841"/>
        <dbReference type="ChEBI" id="CHEBI:62890"/>
        <dbReference type="EC" id="2.5.1.3"/>
    </reaction>
</comment>
<feature type="compositionally biased region" description="Low complexity" evidence="24">
    <location>
        <begin position="19"/>
        <end position="32"/>
    </location>
</feature>
<protein>
    <recommendedName>
        <fullName evidence="23">Thiamine biosynthesis multifunctional protein ThiED</fullName>
        <ecNumber evidence="9">2.5.1.3</ecNumber>
        <ecNumber evidence="8">2.7.1.49</ecNumber>
        <ecNumber evidence="10">2.7.4.7</ecNumber>
    </recommendedName>
</protein>
<evidence type="ECO:0000256" key="20">
    <source>
        <dbReference type="ARBA" id="ARBA00061283"/>
    </source>
</evidence>
<dbReference type="EC" id="2.5.1.3" evidence="9"/>
<comment type="function">
    <text evidence="4">Condenses 4-methyl-5-(beta-hydroxyethyl)thiazole monophosphate (THZ-P) and 2-methyl-4-amino-5-hydroxymethyl pyrimidine pyrophosphate (HMP-PP) to form thiamine monophosphate (TMP).</text>
</comment>
<reference evidence="27 28" key="1">
    <citation type="submission" date="2014-08" db="EMBL/GenBank/DDBJ databases">
        <title>Complete genome sequence of Corynebacterium sphenisci CECT 5990(T) (=DSM 44792(T)), isolated from healthy wild penguins.</title>
        <authorList>
            <person name="Ruckert C."/>
            <person name="Albersmeier A."/>
            <person name="Winkler A."/>
            <person name="Kalinowski J."/>
        </authorList>
    </citation>
    <scope>NUCLEOTIDE SEQUENCE [LARGE SCALE GENOMIC DNA]</scope>
    <source>
        <strain evidence="27 28">DSM 44792</strain>
    </source>
</reference>
<dbReference type="Gene3D" id="3.40.1190.20">
    <property type="match status" value="1"/>
</dbReference>
<dbReference type="GO" id="GO:0009229">
    <property type="term" value="P:thiamine diphosphate biosynthetic process"/>
    <property type="evidence" value="ECO:0007669"/>
    <property type="project" value="UniProtKB-UniPathway"/>
</dbReference>
<dbReference type="GO" id="GO:0009228">
    <property type="term" value="P:thiamine biosynthetic process"/>
    <property type="evidence" value="ECO:0007669"/>
    <property type="project" value="UniProtKB-KW"/>
</dbReference>
<evidence type="ECO:0000256" key="17">
    <source>
        <dbReference type="ARBA" id="ARBA00047334"/>
    </source>
</evidence>
<evidence type="ECO:0000256" key="6">
    <source>
        <dbReference type="ARBA" id="ARBA00004769"/>
    </source>
</evidence>
<dbReference type="GO" id="GO:0004789">
    <property type="term" value="F:thiamine-phosphate diphosphorylase activity"/>
    <property type="evidence" value="ECO:0007669"/>
    <property type="project" value="UniProtKB-EC"/>
</dbReference>
<evidence type="ECO:0000256" key="16">
    <source>
        <dbReference type="ARBA" id="ARBA00023268"/>
    </source>
</evidence>
<dbReference type="Pfam" id="PF03070">
    <property type="entry name" value="TENA_THI-4"/>
    <property type="match status" value="1"/>
</dbReference>
<dbReference type="STRING" id="1437874.CSPHI_08500"/>
<dbReference type="InterPro" id="IPR029056">
    <property type="entry name" value="Ribokinase-like"/>
</dbReference>
<evidence type="ECO:0000256" key="19">
    <source>
        <dbReference type="ARBA" id="ARBA00047883"/>
    </source>
</evidence>
<dbReference type="InterPro" id="IPR004305">
    <property type="entry name" value="Thiaminase-2/PQQC"/>
</dbReference>
<evidence type="ECO:0000256" key="9">
    <source>
        <dbReference type="ARBA" id="ARBA00012830"/>
    </source>
</evidence>
<dbReference type="PANTHER" id="PTHR20858">
    <property type="entry name" value="PHOSPHOMETHYLPYRIMIDINE KINASE"/>
    <property type="match status" value="1"/>
</dbReference>
<name>A0A1L7CYT6_9CORY</name>
<comment type="catalytic activity">
    <reaction evidence="19">
        <text>2-[(2R,5Z)-2-carboxy-4-methylthiazol-5(2H)-ylidene]ethyl phosphate + 4-amino-2-methyl-5-(diphosphooxymethyl)pyrimidine + 2 H(+) = thiamine phosphate + CO2 + diphosphate</text>
        <dbReference type="Rhea" id="RHEA:47844"/>
        <dbReference type="ChEBI" id="CHEBI:15378"/>
        <dbReference type="ChEBI" id="CHEBI:16526"/>
        <dbReference type="ChEBI" id="CHEBI:33019"/>
        <dbReference type="ChEBI" id="CHEBI:37575"/>
        <dbReference type="ChEBI" id="CHEBI:57841"/>
        <dbReference type="ChEBI" id="CHEBI:62899"/>
        <dbReference type="EC" id="2.5.1.3"/>
    </reaction>
</comment>
<dbReference type="InterPro" id="IPR004399">
    <property type="entry name" value="HMP/HMP-P_kinase_dom"/>
</dbReference>
<evidence type="ECO:0000256" key="11">
    <source>
        <dbReference type="ARBA" id="ARBA00022679"/>
    </source>
</evidence>
<dbReference type="GO" id="GO:0008902">
    <property type="term" value="F:hydroxymethylpyrimidine kinase activity"/>
    <property type="evidence" value="ECO:0007669"/>
    <property type="project" value="UniProtKB-EC"/>
</dbReference>
<evidence type="ECO:0000256" key="18">
    <source>
        <dbReference type="ARBA" id="ARBA00047851"/>
    </source>
</evidence>
<keyword evidence="13 27" id="KW-0418">Kinase</keyword>
<organism evidence="27 28">
    <name type="scientific">Corynebacterium sphenisci DSM 44792</name>
    <dbReference type="NCBI Taxonomy" id="1437874"/>
    <lineage>
        <taxon>Bacteria</taxon>
        <taxon>Bacillati</taxon>
        <taxon>Actinomycetota</taxon>
        <taxon>Actinomycetes</taxon>
        <taxon>Mycobacteriales</taxon>
        <taxon>Corynebacteriaceae</taxon>
        <taxon>Corynebacterium</taxon>
    </lineage>
</organism>
<evidence type="ECO:0000313" key="28">
    <source>
        <dbReference type="Proteomes" id="UP000185469"/>
    </source>
</evidence>
<evidence type="ECO:0000256" key="4">
    <source>
        <dbReference type="ARBA" id="ARBA00003814"/>
    </source>
</evidence>
<dbReference type="GO" id="GO:0005524">
    <property type="term" value="F:ATP binding"/>
    <property type="evidence" value="ECO:0007669"/>
    <property type="project" value="UniProtKB-KW"/>
</dbReference>
<dbReference type="InterPro" id="IPR016084">
    <property type="entry name" value="Haem_Oase-like_multi-hlx"/>
</dbReference>
<dbReference type="SUPFAM" id="SSF53613">
    <property type="entry name" value="Ribokinase-like"/>
    <property type="match status" value="1"/>
</dbReference>
<evidence type="ECO:0000256" key="21">
    <source>
        <dbReference type="ARBA" id="ARBA00061288"/>
    </source>
</evidence>
<evidence type="ECO:0000256" key="14">
    <source>
        <dbReference type="ARBA" id="ARBA00022840"/>
    </source>
</evidence>
<dbReference type="Gene3D" id="1.20.910.10">
    <property type="entry name" value="Heme oxygenase-like"/>
    <property type="match status" value="1"/>
</dbReference>
<dbReference type="Proteomes" id="UP000185469">
    <property type="component" value="Chromosome"/>
</dbReference>
<evidence type="ECO:0000256" key="15">
    <source>
        <dbReference type="ARBA" id="ARBA00022977"/>
    </source>
</evidence>
<evidence type="ECO:0000256" key="22">
    <source>
        <dbReference type="ARBA" id="ARBA00061559"/>
    </source>
</evidence>
<dbReference type="GO" id="GO:0005829">
    <property type="term" value="C:cytosol"/>
    <property type="evidence" value="ECO:0007669"/>
    <property type="project" value="TreeGrafter"/>
</dbReference>
<comment type="pathway">
    <text evidence="7">Cofactor biosynthesis; thiamine diphosphate biosynthesis; thiamine phosphate from 4-amino-2-methyl-5-diphosphomethylpyrimidine and 4-methyl-5-(2-phosphoethyl)-thiazole: step 1/1.</text>
</comment>
<dbReference type="FunFam" id="3.40.1190.20:FF:000003">
    <property type="entry name" value="Phosphomethylpyrimidine kinase ThiD"/>
    <property type="match status" value="1"/>
</dbReference>
<keyword evidence="12" id="KW-0547">Nucleotide-binding</keyword>
<dbReference type="InterPro" id="IPR013749">
    <property type="entry name" value="PM/HMP-P_kinase-1"/>
</dbReference>
<keyword evidence="15" id="KW-0784">Thiamine biosynthesis</keyword>
<dbReference type="GO" id="GO:0008972">
    <property type="term" value="F:phosphomethylpyrimidine kinase activity"/>
    <property type="evidence" value="ECO:0007669"/>
    <property type="project" value="UniProtKB-EC"/>
</dbReference>
<dbReference type="NCBIfam" id="TIGR00097">
    <property type="entry name" value="HMP-P_kinase"/>
    <property type="match status" value="1"/>
</dbReference>
<comment type="catalytic activity">
    <reaction evidence="1">
        <text>4-amino-5-hydroxymethyl-2-methylpyrimidine + ATP = 4-amino-2-methyl-5-(phosphooxymethyl)pyrimidine + ADP + H(+)</text>
        <dbReference type="Rhea" id="RHEA:23096"/>
        <dbReference type="ChEBI" id="CHEBI:15378"/>
        <dbReference type="ChEBI" id="CHEBI:16892"/>
        <dbReference type="ChEBI" id="CHEBI:30616"/>
        <dbReference type="ChEBI" id="CHEBI:58354"/>
        <dbReference type="ChEBI" id="CHEBI:456216"/>
        <dbReference type="EC" id="2.7.1.49"/>
    </reaction>
</comment>
<evidence type="ECO:0000259" key="25">
    <source>
        <dbReference type="Pfam" id="PF03070"/>
    </source>
</evidence>
<dbReference type="EC" id="2.7.4.7" evidence="10"/>
<evidence type="ECO:0000256" key="5">
    <source>
        <dbReference type="ARBA" id="ARBA00003848"/>
    </source>
</evidence>
<dbReference type="OrthoDB" id="34166at2"/>
<dbReference type="EMBL" id="CP009248">
    <property type="protein sequence ID" value="APT91056.1"/>
    <property type="molecule type" value="Genomic_DNA"/>
</dbReference>
<comment type="pathway">
    <text evidence="6">Cofactor biosynthesis; thiamine diphosphate biosynthesis; 4-amino-2-methyl-5-diphosphomethylpyrimidine from 5-amino-1-(5-phospho-D-ribosyl)imidazole: step 3/3.</text>
</comment>
<evidence type="ECO:0000256" key="24">
    <source>
        <dbReference type="SAM" id="MobiDB-lite"/>
    </source>
</evidence>
<dbReference type="AlphaFoldDB" id="A0A1L7CYT6"/>
<dbReference type="SUPFAM" id="SSF48613">
    <property type="entry name" value="Heme oxygenase-like"/>
    <property type="match status" value="1"/>
</dbReference>
<evidence type="ECO:0000256" key="23">
    <source>
        <dbReference type="ARBA" id="ARBA00067202"/>
    </source>
</evidence>